<dbReference type="NCBIfam" id="NF033484">
    <property type="entry name" value="Stp1_PP2C_phos"/>
    <property type="match status" value="1"/>
</dbReference>
<dbReference type="PANTHER" id="PTHR47992">
    <property type="entry name" value="PROTEIN PHOSPHATASE"/>
    <property type="match status" value="1"/>
</dbReference>
<dbReference type="InterPro" id="IPR015655">
    <property type="entry name" value="PP2C"/>
</dbReference>
<dbReference type="GO" id="GO:0004722">
    <property type="term" value="F:protein serine/threonine phosphatase activity"/>
    <property type="evidence" value="ECO:0007669"/>
    <property type="project" value="InterPro"/>
</dbReference>
<dbReference type="Gene3D" id="3.60.40.10">
    <property type="entry name" value="PPM-type phosphatase domain"/>
    <property type="match status" value="1"/>
</dbReference>
<dbReference type="RefSeq" id="WP_021919489.1">
    <property type="nucleotide sequence ID" value="NZ_CAKXKJ010000001.1"/>
</dbReference>
<dbReference type="EMBL" id="QQRQ01000004">
    <property type="protein sequence ID" value="RFT07120.1"/>
    <property type="molecule type" value="Genomic_DNA"/>
</dbReference>
<evidence type="ECO:0000313" key="2">
    <source>
        <dbReference type="EMBL" id="RFT07120.1"/>
    </source>
</evidence>
<accession>A0A3E2B516</accession>
<protein>
    <submittedName>
        <fullName evidence="2">Stp1/IreP family PP2C-type Ser/Thr phosphatase</fullName>
    </submittedName>
</protein>
<dbReference type="Proteomes" id="UP000260649">
    <property type="component" value="Unassembled WGS sequence"/>
</dbReference>
<dbReference type="SMART" id="SM00332">
    <property type="entry name" value="PP2Cc"/>
    <property type="match status" value="1"/>
</dbReference>
<name>A0A3E2B516_9FIRM</name>
<reference evidence="2 3" key="1">
    <citation type="submission" date="2018-07" db="EMBL/GenBank/DDBJ databases">
        <title>GABA Modulating Bacteria of the Human Gut Microbiota.</title>
        <authorList>
            <person name="Strandwitz P."/>
            <person name="Kim K.H."/>
            <person name="Terekhova D."/>
            <person name="Liu J.K."/>
            <person name="Sharma A."/>
            <person name="Levering J."/>
            <person name="Mcdonald D."/>
            <person name="Dietrich D."/>
            <person name="Ramadhar T.R."/>
            <person name="Lekbua A."/>
            <person name="Mroue N."/>
            <person name="Liston C."/>
            <person name="Stewart E.J."/>
            <person name="Dubin M.J."/>
            <person name="Zengler K."/>
            <person name="Knight R."/>
            <person name="Gilbert J.A."/>
            <person name="Clardy J."/>
            <person name="Lewis K."/>
        </authorList>
    </citation>
    <scope>NUCLEOTIDE SEQUENCE [LARGE SCALE GENOMIC DNA]</scope>
    <source>
        <strain evidence="2 3">KLE1738</strain>
    </source>
</reference>
<comment type="caution">
    <text evidence="2">The sequence shown here is derived from an EMBL/GenBank/DDBJ whole genome shotgun (WGS) entry which is preliminary data.</text>
</comment>
<sequence>MVSVWGLTDRGIVRRENQDSCAYEIIEDGDLAWGVVCDGMGGAKAGDIASKMAVETFCAHLEQLRDLEGPPPAADLLLAAAEDANRVVYLKAETDRDCVGMGTTLVGMILRGTTLWVVNVGDSRAYHITKQAIRRITRDHSVVEDLVAKGDLTPEQARNHPQKNLITRALGTARRVKADLFQETVAEGDYLLLCSDGLINEVTDQEIHREVLAGGTPQEICQRLMTRTLDSGAPDNVTVVLFQL</sequence>
<gene>
    <name evidence="2" type="ORF">DV520_03790</name>
</gene>
<dbReference type="PROSITE" id="PS51746">
    <property type="entry name" value="PPM_2"/>
    <property type="match status" value="1"/>
</dbReference>
<dbReference type="InterPro" id="IPR036457">
    <property type="entry name" value="PPM-type-like_dom_sf"/>
</dbReference>
<evidence type="ECO:0000259" key="1">
    <source>
        <dbReference type="PROSITE" id="PS51746"/>
    </source>
</evidence>
<dbReference type="SUPFAM" id="SSF81606">
    <property type="entry name" value="PP2C-like"/>
    <property type="match status" value="1"/>
</dbReference>
<dbReference type="OrthoDB" id="9801841at2"/>
<evidence type="ECO:0000313" key="3">
    <source>
        <dbReference type="Proteomes" id="UP000260649"/>
    </source>
</evidence>
<dbReference type="GeneID" id="97994864"/>
<dbReference type="CDD" id="cd00143">
    <property type="entry name" value="PP2Cc"/>
    <property type="match status" value="1"/>
</dbReference>
<organism evidence="2 3">
    <name type="scientific">Evtepia gabavorous</name>
    <dbReference type="NCBI Taxonomy" id="2211183"/>
    <lineage>
        <taxon>Bacteria</taxon>
        <taxon>Bacillati</taxon>
        <taxon>Bacillota</taxon>
        <taxon>Clostridia</taxon>
        <taxon>Eubacteriales</taxon>
        <taxon>Evtepia</taxon>
    </lineage>
</organism>
<keyword evidence="3" id="KW-1185">Reference proteome</keyword>
<proteinExistence type="predicted"/>
<feature type="domain" description="PPM-type phosphatase" evidence="1">
    <location>
        <begin position="4"/>
        <end position="244"/>
    </location>
</feature>
<dbReference type="AlphaFoldDB" id="A0A3E2B516"/>
<dbReference type="SMART" id="SM00331">
    <property type="entry name" value="PP2C_SIG"/>
    <property type="match status" value="1"/>
</dbReference>
<dbReference type="InterPro" id="IPR001932">
    <property type="entry name" value="PPM-type_phosphatase-like_dom"/>
</dbReference>
<dbReference type="Pfam" id="PF13672">
    <property type="entry name" value="PP2C_2"/>
    <property type="match status" value="1"/>
</dbReference>